<dbReference type="AlphaFoldDB" id="A0A699Z7U3"/>
<reference evidence="2 3" key="1">
    <citation type="submission" date="2020-02" db="EMBL/GenBank/DDBJ databases">
        <title>Draft genome sequence of Haematococcus lacustris strain NIES-144.</title>
        <authorList>
            <person name="Morimoto D."/>
            <person name="Nakagawa S."/>
            <person name="Yoshida T."/>
            <person name="Sawayama S."/>
        </authorList>
    </citation>
    <scope>NUCLEOTIDE SEQUENCE [LARGE SCALE GENOMIC DNA]</scope>
    <source>
        <strain evidence="2 3">NIES-144</strain>
    </source>
</reference>
<accession>A0A699Z7U3</accession>
<comment type="caution">
    <text evidence="2">The sequence shown here is derived from an EMBL/GenBank/DDBJ whole genome shotgun (WGS) entry which is preliminary data.</text>
</comment>
<dbReference type="EMBL" id="BLLF01001267">
    <property type="protein sequence ID" value="GFH18231.1"/>
    <property type="molecule type" value="Genomic_DNA"/>
</dbReference>
<protein>
    <submittedName>
        <fullName evidence="2">Uncharacterized protein</fullName>
    </submittedName>
</protein>
<name>A0A699Z7U3_HAELA</name>
<proteinExistence type="predicted"/>
<dbReference type="Proteomes" id="UP000485058">
    <property type="component" value="Unassembled WGS sequence"/>
</dbReference>
<evidence type="ECO:0000313" key="2">
    <source>
        <dbReference type="EMBL" id="GFH18231.1"/>
    </source>
</evidence>
<evidence type="ECO:0000256" key="1">
    <source>
        <dbReference type="SAM" id="MobiDB-lite"/>
    </source>
</evidence>
<gene>
    <name evidence="2" type="ORF">HaLaN_14999</name>
</gene>
<sequence>MDIAACDQDAVTRHPKHDQLPKARQQTGAPRAKPVICDSCDLRPSKDRFTEFRLVGRRLSLHGHHHDPSRAIYQKDIPTPLLYRDDISGIEKK</sequence>
<keyword evidence="3" id="KW-1185">Reference proteome</keyword>
<feature type="region of interest" description="Disordered" evidence="1">
    <location>
        <begin position="1"/>
        <end position="31"/>
    </location>
</feature>
<evidence type="ECO:0000313" key="3">
    <source>
        <dbReference type="Proteomes" id="UP000485058"/>
    </source>
</evidence>
<organism evidence="2 3">
    <name type="scientific">Haematococcus lacustris</name>
    <name type="common">Green alga</name>
    <name type="synonym">Haematococcus pluvialis</name>
    <dbReference type="NCBI Taxonomy" id="44745"/>
    <lineage>
        <taxon>Eukaryota</taxon>
        <taxon>Viridiplantae</taxon>
        <taxon>Chlorophyta</taxon>
        <taxon>core chlorophytes</taxon>
        <taxon>Chlorophyceae</taxon>
        <taxon>CS clade</taxon>
        <taxon>Chlamydomonadales</taxon>
        <taxon>Haematococcaceae</taxon>
        <taxon>Haematococcus</taxon>
    </lineage>
</organism>